<protein>
    <submittedName>
        <fullName evidence="5">tRNA G18 (Ribose-2'-O)-methylase SpoU</fullName>
    </submittedName>
</protein>
<gene>
    <name evidence="5" type="ORF">SAMN05216223_105143</name>
</gene>
<dbReference type="CDD" id="cd18095">
    <property type="entry name" value="SpoU-like_rRNA-MTase"/>
    <property type="match status" value="1"/>
</dbReference>
<dbReference type="GO" id="GO:0005737">
    <property type="term" value="C:cytoplasm"/>
    <property type="evidence" value="ECO:0007669"/>
    <property type="project" value="UniProtKB-ARBA"/>
</dbReference>
<dbReference type="InterPro" id="IPR029064">
    <property type="entry name" value="Ribosomal_eL30-like_sf"/>
</dbReference>
<evidence type="ECO:0000256" key="3">
    <source>
        <dbReference type="ARBA" id="ARBA00022679"/>
    </source>
</evidence>
<dbReference type="PANTHER" id="PTHR43191">
    <property type="entry name" value="RRNA METHYLTRANSFERASE 3"/>
    <property type="match status" value="1"/>
</dbReference>
<comment type="similarity">
    <text evidence="1">Belongs to the class IV-like SAM-binding methyltransferase superfamily. RNA methyltransferase TrmH family.</text>
</comment>
<reference evidence="5 6" key="1">
    <citation type="submission" date="2016-10" db="EMBL/GenBank/DDBJ databases">
        <authorList>
            <person name="de Groot N.N."/>
        </authorList>
    </citation>
    <scope>NUCLEOTIDE SEQUENCE [LARGE SCALE GENOMIC DNA]</scope>
    <source>
        <strain evidence="5 6">CGMCC 4.2023</strain>
    </source>
</reference>
<dbReference type="InterPro" id="IPR013123">
    <property type="entry name" value="SpoU_subst-bd"/>
</dbReference>
<dbReference type="OrthoDB" id="9792214at2"/>
<evidence type="ECO:0000313" key="5">
    <source>
        <dbReference type="EMBL" id="SEG43137.1"/>
    </source>
</evidence>
<dbReference type="AlphaFoldDB" id="A0A1H6A536"/>
<dbReference type="GO" id="GO:0032259">
    <property type="term" value="P:methylation"/>
    <property type="evidence" value="ECO:0007669"/>
    <property type="project" value="UniProtKB-KW"/>
</dbReference>
<dbReference type="InterPro" id="IPR051259">
    <property type="entry name" value="rRNA_Methyltransferase"/>
</dbReference>
<dbReference type="GO" id="GO:0008173">
    <property type="term" value="F:RNA methyltransferase activity"/>
    <property type="evidence" value="ECO:0007669"/>
    <property type="project" value="InterPro"/>
</dbReference>
<dbReference type="InterPro" id="IPR029028">
    <property type="entry name" value="Alpha/beta_knot_MTases"/>
</dbReference>
<dbReference type="InterPro" id="IPR029026">
    <property type="entry name" value="tRNA_m1G_MTases_N"/>
</dbReference>
<dbReference type="RefSeq" id="WP_103885975.1">
    <property type="nucleotide sequence ID" value="NZ_FNVU01000005.1"/>
</dbReference>
<dbReference type="GO" id="GO:0003723">
    <property type="term" value="F:RNA binding"/>
    <property type="evidence" value="ECO:0007669"/>
    <property type="project" value="InterPro"/>
</dbReference>
<dbReference type="PANTHER" id="PTHR43191:SF2">
    <property type="entry name" value="RRNA METHYLTRANSFERASE 3, MITOCHONDRIAL"/>
    <property type="match status" value="1"/>
</dbReference>
<organism evidence="5 6">
    <name type="scientific">Actinacidiphila yanglinensis</name>
    <dbReference type="NCBI Taxonomy" id="310779"/>
    <lineage>
        <taxon>Bacteria</taxon>
        <taxon>Bacillati</taxon>
        <taxon>Actinomycetota</taxon>
        <taxon>Actinomycetes</taxon>
        <taxon>Kitasatosporales</taxon>
        <taxon>Streptomycetaceae</taxon>
        <taxon>Actinacidiphila</taxon>
    </lineage>
</organism>
<dbReference type="Gene3D" id="3.30.1330.30">
    <property type="match status" value="1"/>
</dbReference>
<dbReference type="Proteomes" id="UP000236754">
    <property type="component" value="Unassembled WGS sequence"/>
</dbReference>
<dbReference type="InterPro" id="IPR001537">
    <property type="entry name" value="SpoU_MeTrfase"/>
</dbReference>
<dbReference type="Pfam" id="PF00588">
    <property type="entry name" value="SpoU_methylase"/>
    <property type="match status" value="1"/>
</dbReference>
<evidence type="ECO:0000256" key="1">
    <source>
        <dbReference type="ARBA" id="ARBA00007228"/>
    </source>
</evidence>
<dbReference type="SUPFAM" id="SSF75217">
    <property type="entry name" value="alpha/beta knot"/>
    <property type="match status" value="1"/>
</dbReference>
<sequence length="266" mass="27634">MTEDEAAPPDGAAAVRRWQAAGPECVLLDGFHALKHALRFGADVRAAVTADRAGLLRLAAELAPDLAEDLAARVVEVPTAALRDLVPRVHPTGVAALAARRDRAANLAALRRLPRLAPLVVLDAPRNLGNVGAVIRLAAGFAATGVVTTGDLDPWHPNAVRSGAGLHYATAVERADPGALPPGPRYVLDPEGEDIRAVGLPDDALVVFGSERHGVSAELRDQADALVSLPMRAQVSSYNLATSVGMALYHWSATSRSPLVPGPSAG</sequence>
<evidence type="ECO:0000313" key="6">
    <source>
        <dbReference type="Proteomes" id="UP000236754"/>
    </source>
</evidence>
<keyword evidence="2 5" id="KW-0489">Methyltransferase</keyword>
<evidence type="ECO:0000256" key="2">
    <source>
        <dbReference type="ARBA" id="ARBA00022603"/>
    </source>
</evidence>
<proteinExistence type="inferred from homology"/>
<accession>A0A1H6A536</accession>
<name>A0A1H6A536_9ACTN</name>
<dbReference type="Gene3D" id="3.40.1280.10">
    <property type="match status" value="1"/>
</dbReference>
<dbReference type="EMBL" id="FNVU01000005">
    <property type="protein sequence ID" value="SEG43137.1"/>
    <property type="molecule type" value="Genomic_DNA"/>
</dbReference>
<dbReference type="SMART" id="SM00967">
    <property type="entry name" value="SpoU_sub_bind"/>
    <property type="match status" value="1"/>
</dbReference>
<keyword evidence="6" id="KW-1185">Reference proteome</keyword>
<feature type="domain" description="RNA 2-O ribose methyltransferase substrate binding" evidence="4">
    <location>
        <begin position="27"/>
        <end position="104"/>
    </location>
</feature>
<keyword evidence="3" id="KW-0808">Transferase</keyword>
<dbReference type="GO" id="GO:0006396">
    <property type="term" value="P:RNA processing"/>
    <property type="evidence" value="ECO:0007669"/>
    <property type="project" value="InterPro"/>
</dbReference>
<evidence type="ECO:0000259" key="4">
    <source>
        <dbReference type="SMART" id="SM00967"/>
    </source>
</evidence>